<keyword evidence="4" id="KW-1185">Reference proteome</keyword>
<gene>
    <name evidence="3" type="ORF">FHU33_0882</name>
</gene>
<dbReference type="RefSeq" id="WP_142024253.1">
    <property type="nucleotide sequence ID" value="NZ_VFQE01000001.1"/>
</dbReference>
<evidence type="ECO:0000259" key="2">
    <source>
        <dbReference type="Pfam" id="PF20537"/>
    </source>
</evidence>
<dbReference type="EMBL" id="VFQE01000001">
    <property type="protein sequence ID" value="TQN41514.1"/>
    <property type="molecule type" value="Genomic_DNA"/>
</dbReference>
<accession>A0A543PBT2</accession>
<name>A0A543PBT2_9ACTN</name>
<comment type="caution">
    <text evidence="3">The sequence shown here is derived from an EMBL/GenBank/DDBJ whole genome shotgun (WGS) entry which is preliminary data.</text>
</comment>
<dbReference type="Pfam" id="PF20537">
    <property type="entry name" value="DUF6752"/>
    <property type="match status" value="1"/>
</dbReference>
<keyword evidence="1" id="KW-0175">Coiled coil</keyword>
<dbReference type="Proteomes" id="UP000319865">
    <property type="component" value="Unassembled WGS sequence"/>
</dbReference>
<sequence>MAAQHALKQVLRAPAKRFRRSLVPEYEDLLADATTAREGISGLQTENRRLQSENRQLQDRVQALETRVARLDEELHESRRLNLRLAELTDVVSELVLPLHNRDIDRSKLDALAPDAL</sequence>
<organism evidence="3 4">
    <name type="scientific">Blastococcus colisei</name>
    <dbReference type="NCBI Taxonomy" id="1564162"/>
    <lineage>
        <taxon>Bacteria</taxon>
        <taxon>Bacillati</taxon>
        <taxon>Actinomycetota</taxon>
        <taxon>Actinomycetes</taxon>
        <taxon>Geodermatophilales</taxon>
        <taxon>Geodermatophilaceae</taxon>
        <taxon>Blastococcus</taxon>
    </lineage>
</organism>
<protein>
    <recommendedName>
        <fullName evidence="2">DUF6752 domain-containing protein</fullName>
    </recommendedName>
</protein>
<evidence type="ECO:0000256" key="1">
    <source>
        <dbReference type="SAM" id="Coils"/>
    </source>
</evidence>
<feature type="coiled-coil region" evidence="1">
    <location>
        <begin position="40"/>
        <end position="81"/>
    </location>
</feature>
<dbReference type="InterPro" id="IPR046640">
    <property type="entry name" value="DUF6752"/>
</dbReference>
<dbReference type="Gene3D" id="1.10.287.1490">
    <property type="match status" value="1"/>
</dbReference>
<proteinExistence type="predicted"/>
<reference evidence="3 4" key="1">
    <citation type="submission" date="2019-06" db="EMBL/GenBank/DDBJ databases">
        <title>Sequencing the genomes of 1000 actinobacteria strains.</title>
        <authorList>
            <person name="Klenk H.-P."/>
        </authorList>
    </citation>
    <scope>NUCLEOTIDE SEQUENCE [LARGE SCALE GENOMIC DNA]</scope>
    <source>
        <strain evidence="3 4">DSM 46837</strain>
    </source>
</reference>
<evidence type="ECO:0000313" key="3">
    <source>
        <dbReference type="EMBL" id="TQN41514.1"/>
    </source>
</evidence>
<dbReference type="AlphaFoldDB" id="A0A543PBT2"/>
<evidence type="ECO:0000313" key="4">
    <source>
        <dbReference type="Proteomes" id="UP000319865"/>
    </source>
</evidence>
<dbReference type="OrthoDB" id="4951290at2"/>
<feature type="domain" description="DUF6752" evidence="2">
    <location>
        <begin position="64"/>
        <end position="106"/>
    </location>
</feature>